<dbReference type="Proteomes" id="UP000235826">
    <property type="component" value="Chromosome"/>
</dbReference>
<dbReference type="KEGG" id="fek:C1H87_14800"/>
<gene>
    <name evidence="2" type="ORF">C1H87_14800</name>
</gene>
<evidence type="ECO:0000313" key="3">
    <source>
        <dbReference type="Proteomes" id="UP000235826"/>
    </source>
</evidence>
<evidence type="ECO:0008006" key="4">
    <source>
        <dbReference type="Google" id="ProtNLM"/>
    </source>
</evidence>
<name>A0A2K9PS56_9FLAO</name>
<feature type="signal peptide" evidence="1">
    <location>
        <begin position="1"/>
        <end position="23"/>
    </location>
</feature>
<keyword evidence="3" id="KW-1185">Reference proteome</keyword>
<proteinExistence type="predicted"/>
<dbReference type="AlphaFoldDB" id="A0A2K9PS56"/>
<sequence length="285" mass="31708">MKIKFLKNSIKILSLLIGLSAFSQSPWTQKKGKFYMQLSFTTIPNYDTFFGDPDYTISGKITDNTIQFYGEYGFSDKTSLIVNVPLKLISISDFENPLIDCAGDCSEDFNESALGNLEIGIKHNFYKKDWILSGQFSIEVNTGSYDDVSGIRTGYNAFTFTPLFLAGKSFEKTYIQSFIGANIRTNDYSSNFKVGGEVGYKITKHIWLIGFVDIVKSLKNGNIVLPIENTFTGFYVNDQDYGAYGFKGIGEITDRFGLTAGFGGAFFGNNVAKQAALNVGVYHKF</sequence>
<dbReference type="RefSeq" id="WP_102756554.1">
    <property type="nucleotide sequence ID" value="NZ_CP025791.1"/>
</dbReference>
<reference evidence="2 3" key="1">
    <citation type="submission" date="2018-01" db="EMBL/GenBank/DDBJ databases">
        <title>Complete genome sequence of Flavivirga eckloniae ECD14 isolated from seaweed Ecklonia cava.</title>
        <authorList>
            <person name="Lee J.H."/>
            <person name="Baik K.S."/>
            <person name="Seong C.N."/>
        </authorList>
    </citation>
    <scope>NUCLEOTIDE SEQUENCE [LARGE SCALE GENOMIC DNA]</scope>
    <source>
        <strain evidence="2 3">ECD14</strain>
    </source>
</reference>
<evidence type="ECO:0000313" key="2">
    <source>
        <dbReference type="EMBL" id="AUP79902.1"/>
    </source>
</evidence>
<protein>
    <recommendedName>
        <fullName evidence="4">Transporter</fullName>
    </recommendedName>
</protein>
<dbReference type="OrthoDB" id="9782650at2"/>
<accession>A0A2K9PS56</accession>
<feature type="chain" id="PRO_5014934128" description="Transporter" evidence="1">
    <location>
        <begin position="24"/>
        <end position="285"/>
    </location>
</feature>
<keyword evidence="1" id="KW-0732">Signal</keyword>
<dbReference type="EMBL" id="CP025791">
    <property type="protein sequence ID" value="AUP79902.1"/>
    <property type="molecule type" value="Genomic_DNA"/>
</dbReference>
<organism evidence="2 3">
    <name type="scientific">Flavivirga eckloniae</name>
    <dbReference type="NCBI Taxonomy" id="1803846"/>
    <lineage>
        <taxon>Bacteria</taxon>
        <taxon>Pseudomonadati</taxon>
        <taxon>Bacteroidota</taxon>
        <taxon>Flavobacteriia</taxon>
        <taxon>Flavobacteriales</taxon>
        <taxon>Flavobacteriaceae</taxon>
        <taxon>Flavivirga</taxon>
    </lineage>
</organism>
<evidence type="ECO:0000256" key="1">
    <source>
        <dbReference type="SAM" id="SignalP"/>
    </source>
</evidence>